<keyword evidence="2" id="KW-0378">Hydrolase</keyword>
<organism evidence="2 3">
    <name type="scientific">Sphingobacterium oryzagri</name>
    <dbReference type="NCBI Taxonomy" id="3025669"/>
    <lineage>
        <taxon>Bacteria</taxon>
        <taxon>Pseudomonadati</taxon>
        <taxon>Bacteroidota</taxon>
        <taxon>Sphingobacteriia</taxon>
        <taxon>Sphingobacteriales</taxon>
        <taxon>Sphingobacteriaceae</taxon>
        <taxon>Sphingobacterium</taxon>
    </lineage>
</organism>
<dbReference type="GO" id="GO:0016787">
    <property type="term" value="F:hydrolase activity"/>
    <property type="evidence" value="ECO:0007669"/>
    <property type="project" value="UniProtKB-KW"/>
</dbReference>
<evidence type="ECO:0000259" key="1">
    <source>
        <dbReference type="Pfam" id="PF12697"/>
    </source>
</evidence>
<dbReference type="Pfam" id="PF12697">
    <property type="entry name" value="Abhydrolase_6"/>
    <property type="match status" value="1"/>
</dbReference>
<dbReference type="InterPro" id="IPR029058">
    <property type="entry name" value="AB_hydrolase_fold"/>
</dbReference>
<dbReference type="Proteomes" id="UP001221558">
    <property type="component" value="Chromosome"/>
</dbReference>
<dbReference type="InterPro" id="IPR000073">
    <property type="entry name" value="AB_hydrolase_1"/>
</dbReference>
<reference evidence="2 3" key="1">
    <citation type="submission" date="2023-02" db="EMBL/GenBank/DDBJ databases">
        <title>Genome sequence of Sphingobacterium sp. KACC 22765.</title>
        <authorList>
            <person name="Kim S."/>
            <person name="Heo J."/>
            <person name="Kwon S.-W."/>
        </authorList>
    </citation>
    <scope>NUCLEOTIDE SEQUENCE [LARGE SCALE GENOMIC DNA]</scope>
    <source>
        <strain evidence="2 3">KACC 22765</strain>
    </source>
</reference>
<dbReference type="EMBL" id="CP117880">
    <property type="protein sequence ID" value="WDF67570.1"/>
    <property type="molecule type" value="Genomic_DNA"/>
</dbReference>
<sequence>MDKAIVSENQPTVYFFSGLGADERAFQRLDLGNAAIRYIQWLVPEKAESFAQYAARLLPQITSPEPILVGLSFGGIMALEVAKQLSVQKVILLGSVKNKHEIPPYYRFSARIGLNRFIPVTWLKKTNKLTYWLFGASSLADQRLLQQILHDTDPRFLTWAMHRLALWQNEVIPTEIIHIHGTADHVLPYRFIKNAIPIDQAGHFMTLNRAEEISQLLRRLLH</sequence>
<dbReference type="Gene3D" id="3.40.50.1820">
    <property type="entry name" value="alpha/beta hydrolase"/>
    <property type="match status" value="1"/>
</dbReference>
<protein>
    <submittedName>
        <fullName evidence="2">Alpha/beta hydrolase</fullName>
    </submittedName>
</protein>
<evidence type="ECO:0000313" key="3">
    <source>
        <dbReference type="Proteomes" id="UP001221558"/>
    </source>
</evidence>
<name>A0ABY7WH16_9SPHI</name>
<feature type="domain" description="AB hydrolase-1" evidence="1">
    <location>
        <begin position="51"/>
        <end position="213"/>
    </location>
</feature>
<dbReference type="RefSeq" id="WP_274266298.1">
    <property type="nucleotide sequence ID" value="NZ_CP117880.1"/>
</dbReference>
<dbReference type="SUPFAM" id="SSF53474">
    <property type="entry name" value="alpha/beta-Hydrolases"/>
    <property type="match status" value="1"/>
</dbReference>
<keyword evidence="3" id="KW-1185">Reference proteome</keyword>
<proteinExistence type="predicted"/>
<gene>
    <name evidence="2" type="ORF">PQ465_14820</name>
</gene>
<evidence type="ECO:0000313" key="2">
    <source>
        <dbReference type="EMBL" id="WDF67570.1"/>
    </source>
</evidence>
<accession>A0ABY7WH16</accession>